<proteinExistence type="inferred from homology"/>
<gene>
    <name evidence="5" type="ORF">Sliba_02920</name>
</gene>
<evidence type="ECO:0000313" key="5">
    <source>
        <dbReference type="EMBL" id="GFE19839.1"/>
    </source>
</evidence>
<evidence type="ECO:0000256" key="3">
    <source>
        <dbReference type="PIRSR" id="PIRSR016184-1"/>
    </source>
</evidence>
<dbReference type="Proteomes" id="UP000429552">
    <property type="component" value="Unassembled WGS sequence"/>
</dbReference>
<evidence type="ECO:0000256" key="4">
    <source>
        <dbReference type="SAM" id="MobiDB-lite"/>
    </source>
</evidence>
<dbReference type="PANTHER" id="PTHR13774:SF39">
    <property type="entry name" value="BIOSYNTHESIS PROTEIN, PUTATIVE-RELATED"/>
    <property type="match status" value="1"/>
</dbReference>
<feature type="active site" evidence="3">
    <location>
        <position position="99"/>
    </location>
</feature>
<feature type="compositionally biased region" description="Basic and acidic residues" evidence="4">
    <location>
        <begin position="1"/>
        <end position="11"/>
    </location>
</feature>
<dbReference type="AlphaFoldDB" id="A0A640T7Y4"/>
<dbReference type="PIRSF" id="PIRSF016184">
    <property type="entry name" value="PhzC_PhzF"/>
    <property type="match status" value="1"/>
</dbReference>
<dbReference type="InterPro" id="IPR003719">
    <property type="entry name" value="Phenazine_PhzF-like"/>
</dbReference>
<dbReference type="GO" id="GO:0016853">
    <property type="term" value="F:isomerase activity"/>
    <property type="evidence" value="ECO:0007669"/>
    <property type="project" value="UniProtKB-KW"/>
</dbReference>
<comment type="similarity">
    <text evidence="1">Belongs to the PhzF family.</text>
</comment>
<feature type="compositionally biased region" description="Low complexity" evidence="4">
    <location>
        <begin position="20"/>
        <end position="35"/>
    </location>
</feature>
<dbReference type="PANTHER" id="PTHR13774">
    <property type="entry name" value="PHENAZINE BIOSYNTHESIS PROTEIN"/>
    <property type="match status" value="1"/>
</dbReference>
<dbReference type="SUPFAM" id="SSF54506">
    <property type="entry name" value="Diaminopimelate epimerase-like"/>
    <property type="match status" value="1"/>
</dbReference>
<sequence>MGRNEIHRWTRSDPGVIVGPMTSQTTSPTSSNPLPHTAESPDILQSPDTLPSPDSIEVLRYSAFTADPAGGNPAGVVLDAEGLDEARMLAVAAEVGYSETAFVTAHDTAARRYRLRYFSPRAEVAFCGHATIATAVALASRTGTGELLFETPAGEIRVGTSLDDGLVRATLTSVPAHSHPARDTQVEPVLRALRWSRDDLDTGLPPHVAFAGNDHLVLAVRSREQLAALDYDFDALHALMRRHGWTTVHLVHREAADRFDFHARDPFPVGGVVEDPATGAAAAAFGGYLRALGLVAEPLRVHIRQGEDMGRPSDLYVDVHPDDPRVRVTGQAVPLPAQ</sequence>
<keyword evidence="2" id="KW-0413">Isomerase</keyword>
<evidence type="ECO:0000256" key="1">
    <source>
        <dbReference type="ARBA" id="ARBA00008270"/>
    </source>
</evidence>
<dbReference type="NCBIfam" id="TIGR00654">
    <property type="entry name" value="PhzF_family"/>
    <property type="match status" value="1"/>
</dbReference>
<reference evidence="5 6" key="1">
    <citation type="submission" date="2019-12" db="EMBL/GenBank/DDBJ databases">
        <title>Whole genome shotgun sequence of Streptomyces libani subsp. libani NBRC 13452.</title>
        <authorList>
            <person name="Ichikawa N."/>
            <person name="Kimura A."/>
            <person name="Kitahashi Y."/>
            <person name="Komaki H."/>
            <person name="Tamura T."/>
        </authorList>
    </citation>
    <scope>NUCLEOTIDE SEQUENCE [LARGE SCALE GENOMIC DNA]</scope>
    <source>
        <strain evidence="5 6">NBRC 13452</strain>
    </source>
</reference>
<dbReference type="EMBL" id="BLIP01000001">
    <property type="protein sequence ID" value="GFE19839.1"/>
    <property type="molecule type" value="Genomic_DNA"/>
</dbReference>
<accession>A0A640T7Y4</accession>
<organism evidence="5 6">
    <name type="scientific">Streptomyces nigrescens</name>
    <dbReference type="NCBI Taxonomy" id="1920"/>
    <lineage>
        <taxon>Bacteria</taxon>
        <taxon>Bacillati</taxon>
        <taxon>Actinomycetota</taxon>
        <taxon>Actinomycetes</taxon>
        <taxon>Kitasatosporales</taxon>
        <taxon>Streptomycetaceae</taxon>
        <taxon>Streptomyces</taxon>
    </lineage>
</organism>
<protein>
    <submittedName>
        <fullName evidence="5">Oxidoreductase</fullName>
    </submittedName>
</protein>
<evidence type="ECO:0000256" key="2">
    <source>
        <dbReference type="ARBA" id="ARBA00023235"/>
    </source>
</evidence>
<dbReference type="GO" id="GO:0005737">
    <property type="term" value="C:cytoplasm"/>
    <property type="evidence" value="ECO:0007669"/>
    <property type="project" value="TreeGrafter"/>
</dbReference>
<evidence type="ECO:0000313" key="6">
    <source>
        <dbReference type="Proteomes" id="UP000429552"/>
    </source>
</evidence>
<feature type="region of interest" description="Disordered" evidence="4">
    <location>
        <begin position="1"/>
        <end position="51"/>
    </location>
</feature>
<dbReference type="Gene3D" id="3.10.310.10">
    <property type="entry name" value="Diaminopimelate Epimerase, Chain A, domain 1"/>
    <property type="match status" value="2"/>
</dbReference>
<name>A0A640T7Y4_STRNI</name>
<comment type="caution">
    <text evidence="5">The sequence shown here is derived from an EMBL/GenBank/DDBJ whole genome shotgun (WGS) entry which is preliminary data.</text>
</comment>
<dbReference type="Pfam" id="PF02567">
    <property type="entry name" value="PhzC-PhzF"/>
    <property type="match status" value="1"/>
</dbReference>